<feature type="domain" description="FZ" evidence="5">
    <location>
        <begin position="391"/>
        <end position="510"/>
    </location>
</feature>
<dbReference type="InterPro" id="IPR020067">
    <property type="entry name" value="Frizzled_dom"/>
</dbReference>
<feature type="disulfide bond" evidence="3">
    <location>
        <begin position="471"/>
        <end position="495"/>
    </location>
</feature>
<keyword evidence="4" id="KW-1133">Transmembrane helix</keyword>
<feature type="domain" description="FZ" evidence="5">
    <location>
        <begin position="525"/>
        <end position="640"/>
    </location>
</feature>
<feature type="disulfide bond" evidence="3">
    <location>
        <begin position="661"/>
        <end position="722"/>
    </location>
</feature>
<evidence type="ECO:0000256" key="4">
    <source>
        <dbReference type="SAM" id="Phobius"/>
    </source>
</evidence>
<accession>A0ABN8NVY2</accession>
<dbReference type="PANTHER" id="PTHR11309">
    <property type="entry name" value="FRIZZLED"/>
    <property type="match status" value="1"/>
</dbReference>
<feature type="domain" description="FZ" evidence="5">
    <location>
        <begin position="125"/>
        <end position="244"/>
    </location>
</feature>
<dbReference type="PROSITE" id="PS50038">
    <property type="entry name" value="FZ"/>
    <property type="match status" value="5"/>
</dbReference>
<feature type="domain" description="FZ" evidence="5">
    <location>
        <begin position="656"/>
        <end position="771"/>
    </location>
</feature>
<evidence type="ECO:0000313" key="7">
    <source>
        <dbReference type="Proteomes" id="UP001159405"/>
    </source>
</evidence>
<feature type="disulfide bond" evidence="3">
    <location>
        <begin position="404"/>
        <end position="450"/>
    </location>
</feature>
<name>A0ABN8NVY2_9CNID</name>
<dbReference type="SUPFAM" id="SSF63501">
    <property type="entry name" value="Frizzled cysteine-rich domain"/>
    <property type="match status" value="5"/>
</dbReference>
<evidence type="ECO:0000256" key="3">
    <source>
        <dbReference type="PROSITE-ProRule" id="PRU00090"/>
    </source>
</evidence>
<feature type="transmembrane region" description="Helical" evidence="4">
    <location>
        <begin position="54"/>
        <end position="76"/>
    </location>
</feature>
<dbReference type="EMBL" id="CALNXK010000038">
    <property type="protein sequence ID" value="CAH3123264.1"/>
    <property type="molecule type" value="Genomic_DNA"/>
</dbReference>
<evidence type="ECO:0000256" key="1">
    <source>
        <dbReference type="ARBA" id="ARBA00022473"/>
    </source>
</evidence>
<keyword evidence="4" id="KW-0812">Transmembrane</keyword>
<feature type="domain" description="FZ" evidence="5">
    <location>
        <begin position="255"/>
        <end position="379"/>
    </location>
</feature>
<feature type="disulfide bond" evidence="3">
    <location>
        <begin position="733"/>
        <end position="757"/>
    </location>
</feature>
<dbReference type="Gene3D" id="1.10.2000.10">
    <property type="entry name" value="Frizzled cysteine-rich domain"/>
    <property type="match status" value="5"/>
</dbReference>
<dbReference type="PANTHER" id="PTHR11309:SF47">
    <property type="entry name" value="FRIZZLED"/>
    <property type="match status" value="1"/>
</dbReference>
<sequence>MAVFTLGADYSGETGYPFDNSRQIDAEIEENISQGFAMKKTADKTVKPKTEKRIMLMAVVLMAAAVVVLIIGMVWMQGEIRSLLNTLKKFKALQESQDKANSSYSLAGRQNTRGDVIRRLSRSQPGAHRCEPITISFCQNMPYTTTQFPNFLKHRSQDDAKLAIKRKFDRLLKSKCSPDMAPFLCSILAPPCNGTQKPVSPCKELCKRAMKSCRKELQRFGINLGSAMKCRNHPKEATSQCFNGSWPKNTIATGCQPIMLTQCMAHNKTLQAGHAQMPNYFGHVTEQAVRASFNRFNDIFLIAPKECSSMLARFLCPMYAPSCADSKTLLPPCREFCVQTRSQCKRFINQAHRQNSFQWPTDLKCKNFPRKDEASCYMGPSTEVAISRPPPVPGKCQVLTIPLCQTLPYNMTMFPNLVHHKTQGEAALEVHQFYPLVLTNCSSYLTLFLCSLYAPICTILNRPLPPCRGLCNRVKNGCLPLLQKFGFSWPESMACKKFPERNGLGICVDLATIAAVTTQPPRPTNAKDRCERIADATCSAQQYKMTRMPNFFRHKSQSEASGELSKFLPVIQTNCSSELNFFLCSLYIPRCRAYKTLPCKELCVRVRKSCRVQFREIGFKFPVSCSKLPRKDESSQCIDGSSPTQMAKTTPSSAVSNTGRCEALVIPLCSDLQQNMTLFPNILNHRTQEEAALEVHQFFPLVKVGCSPYLAQFLCSVYAPPCEEPRQPCRELCNQAREGCEALMQRFGFTWPGILACNKFPTRHNGTNCIG</sequence>
<protein>
    <recommendedName>
        <fullName evidence="5">FZ domain-containing protein</fullName>
    </recommendedName>
</protein>
<keyword evidence="2 3" id="KW-1015">Disulfide bond</keyword>
<organism evidence="6 7">
    <name type="scientific">Porites lobata</name>
    <dbReference type="NCBI Taxonomy" id="104759"/>
    <lineage>
        <taxon>Eukaryota</taxon>
        <taxon>Metazoa</taxon>
        <taxon>Cnidaria</taxon>
        <taxon>Anthozoa</taxon>
        <taxon>Hexacorallia</taxon>
        <taxon>Scleractinia</taxon>
        <taxon>Fungiina</taxon>
        <taxon>Poritidae</taxon>
        <taxon>Porites</taxon>
    </lineage>
</organism>
<evidence type="ECO:0000256" key="2">
    <source>
        <dbReference type="ARBA" id="ARBA00023157"/>
    </source>
</evidence>
<keyword evidence="1" id="KW-0217">Developmental protein</keyword>
<feature type="disulfide bond" evidence="3">
    <location>
        <begin position="396"/>
        <end position="457"/>
    </location>
</feature>
<evidence type="ECO:0000313" key="6">
    <source>
        <dbReference type="EMBL" id="CAH3123264.1"/>
    </source>
</evidence>
<feature type="disulfide bond" evidence="3">
    <location>
        <begin position="206"/>
        <end position="230"/>
    </location>
</feature>
<feature type="disulfide bond" evidence="3">
    <location>
        <begin position="538"/>
        <end position="584"/>
    </location>
</feature>
<dbReference type="InterPro" id="IPR036790">
    <property type="entry name" value="Frizzled_dom_sf"/>
</dbReference>
<feature type="disulfide bond" evidence="3">
    <location>
        <begin position="669"/>
        <end position="715"/>
    </location>
</feature>
<dbReference type="Proteomes" id="UP001159405">
    <property type="component" value="Unassembled WGS sequence"/>
</dbReference>
<dbReference type="InterPro" id="IPR015526">
    <property type="entry name" value="Frizzled/SFRP"/>
</dbReference>
<evidence type="ECO:0000259" key="5">
    <source>
        <dbReference type="PROSITE" id="PS50038"/>
    </source>
</evidence>
<comment type="caution">
    <text evidence="6">The sequence shown here is derived from an EMBL/GenBank/DDBJ whole genome shotgun (WGS) entry which is preliminary data.</text>
</comment>
<dbReference type="SMART" id="SM00063">
    <property type="entry name" value="FRI"/>
    <property type="match status" value="5"/>
</dbReference>
<dbReference type="Pfam" id="PF01392">
    <property type="entry name" value="Fz"/>
    <property type="match status" value="5"/>
</dbReference>
<keyword evidence="4" id="KW-0472">Membrane</keyword>
<comment type="caution">
    <text evidence="3">Lacks conserved residue(s) required for the propagation of feature annotation.</text>
</comment>
<feature type="disulfide bond" evidence="3">
    <location>
        <begin position="530"/>
        <end position="591"/>
    </location>
</feature>
<gene>
    <name evidence="6" type="ORF">PLOB_00029867</name>
</gene>
<proteinExistence type="predicted"/>
<reference evidence="6 7" key="1">
    <citation type="submission" date="2022-05" db="EMBL/GenBank/DDBJ databases">
        <authorList>
            <consortium name="Genoscope - CEA"/>
            <person name="William W."/>
        </authorList>
    </citation>
    <scope>NUCLEOTIDE SEQUENCE [LARGE SCALE GENOMIC DNA]</scope>
</reference>
<keyword evidence="7" id="KW-1185">Reference proteome</keyword>